<comment type="caution">
    <text evidence="2">The sequence shown here is derived from an EMBL/GenBank/DDBJ whole genome shotgun (WGS) entry which is preliminary data.</text>
</comment>
<keyword evidence="1" id="KW-1133">Transmembrane helix</keyword>
<evidence type="ECO:0000313" key="2">
    <source>
        <dbReference type="EMBL" id="KAK8556698.1"/>
    </source>
</evidence>
<evidence type="ECO:0000313" key="3">
    <source>
        <dbReference type="Proteomes" id="UP001472677"/>
    </source>
</evidence>
<organism evidence="2 3">
    <name type="scientific">Hibiscus sabdariffa</name>
    <name type="common">roselle</name>
    <dbReference type="NCBI Taxonomy" id="183260"/>
    <lineage>
        <taxon>Eukaryota</taxon>
        <taxon>Viridiplantae</taxon>
        <taxon>Streptophyta</taxon>
        <taxon>Embryophyta</taxon>
        <taxon>Tracheophyta</taxon>
        <taxon>Spermatophyta</taxon>
        <taxon>Magnoliopsida</taxon>
        <taxon>eudicotyledons</taxon>
        <taxon>Gunneridae</taxon>
        <taxon>Pentapetalae</taxon>
        <taxon>rosids</taxon>
        <taxon>malvids</taxon>
        <taxon>Malvales</taxon>
        <taxon>Malvaceae</taxon>
        <taxon>Malvoideae</taxon>
        <taxon>Hibiscus</taxon>
    </lineage>
</organism>
<gene>
    <name evidence="2" type="ORF">V6N12_003093</name>
</gene>
<dbReference type="EMBL" id="JBBPBM010000017">
    <property type="protein sequence ID" value="KAK8556698.1"/>
    <property type="molecule type" value="Genomic_DNA"/>
</dbReference>
<keyword evidence="1" id="KW-0472">Membrane</keyword>
<dbReference type="Proteomes" id="UP001472677">
    <property type="component" value="Unassembled WGS sequence"/>
</dbReference>
<feature type="transmembrane region" description="Helical" evidence="1">
    <location>
        <begin position="26"/>
        <end position="49"/>
    </location>
</feature>
<keyword evidence="1" id="KW-0812">Transmembrane</keyword>
<proteinExistence type="predicted"/>
<feature type="transmembrane region" description="Helical" evidence="1">
    <location>
        <begin position="61"/>
        <end position="84"/>
    </location>
</feature>
<accession>A0ABR2EAV4</accession>
<evidence type="ECO:0000256" key="1">
    <source>
        <dbReference type="SAM" id="Phobius"/>
    </source>
</evidence>
<protein>
    <recommendedName>
        <fullName evidence="4">Secreted protein</fullName>
    </recommendedName>
</protein>
<name>A0ABR2EAV4_9ROSI</name>
<keyword evidence="3" id="KW-1185">Reference proteome</keyword>
<sequence length="85" mass="9190">MFASSLSVLSPRPLGSTTGYPNHPRWLFGVLTLGLKCLALFGASGFCTGRPSFAIDAFYSSCFYGLVPLVSRSFWPFVCASFVLP</sequence>
<reference evidence="2 3" key="1">
    <citation type="journal article" date="2024" name="G3 (Bethesda)">
        <title>Genome assembly of Hibiscus sabdariffa L. provides insights into metabolisms of medicinal natural products.</title>
        <authorList>
            <person name="Kim T."/>
        </authorList>
    </citation>
    <scope>NUCLEOTIDE SEQUENCE [LARGE SCALE GENOMIC DNA]</scope>
    <source>
        <strain evidence="2">TK-2024</strain>
        <tissue evidence="2">Old leaves</tissue>
    </source>
</reference>
<evidence type="ECO:0008006" key="4">
    <source>
        <dbReference type="Google" id="ProtNLM"/>
    </source>
</evidence>